<comment type="similarity">
    <text evidence="3 10">Belongs to the class II aldolase/RraA-like family.</text>
</comment>
<comment type="function">
    <text evidence="7 10">Catalyzes the aldol cleavage of 4-hydroxy-4-methyl-2-oxoglutarate (HMG) into 2 molecules of pyruvate. Also contains a secondary oxaloacetate (OAA) decarboxylase activity due to the common pyruvate enolate transition state formed following C-C bond cleavage in the retro-aldol and decarboxylation reactions.</text>
</comment>
<dbReference type="GO" id="GO:0008948">
    <property type="term" value="F:oxaloacetate decarboxylase activity"/>
    <property type="evidence" value="ECO:0007669"/>
    <property type="project" value="UniProtKB-EC"/>
</dbReference>
<keyword evidence="5 9" id="KW-0479">Metal-binding</keyword>
<evidence type="ECO:0000256" key="5">
    <source>
        <dbReference type="ARBA" id="ARBA00022723"/>
    </source>
</evidence>
<evidence type="ECO:0000313" key="12">
    <source>
        <dbReference type="Proteomes" id="UP000193963"/>
    </source>
</evidence>
<evidence type="ECO:0000256" key="7">
    <source>
        <dbReference type="ARBA" id="ARBA00025046"/>
    </source>
</evidence>
<accession>A0A1X6ZNT9</accession>
<dbReference type="Proteomes" id="UP000193963">
    <property type="component" value="Unassembled WGS sequence"/>
</dbReference>
<dbReference type="AlphaFoldDB" id="A0A1X6ZNT9"/>
<dbReference type="Pfam" id="PF03737">
    <property type="entry name" value="RraA-like"/>
    <property type="match status" value="1"/>
</dbReference>
<comment type="cofactor">
    <cofactor evidence="9">
        <name>Mg(2+)</name>
        <dbReference type="ChEBI" id="CHEBI:18420"/>
    </cofactor>
</comment>
<dbReference type="InterPro" id="IPR010203">
    <property type="entry name" value="RraA"/>
</dbReference>
<comment type="catalytic activity">
    <reaction evidence="1 10">
        <text>4-hydroxy-4-methyl-2-oxoglutarate = 2 pyruvate</text>
        <dbReference type="Rhea" id="RHEA:22748"/>
        <dbReference type="ChEBI" id="CHEBI:15361"/>
        <dbReference type="ChEBI" id="CHEBI:58276"/>
        <dbReference type="EC" id="4.1.3.17"/>
    </reaction>
</comment>
<sequence length="162" mass="17761">MKTTCDLHEDYGNAIEILPYGLTSYGARTGFQGPIETLKCFEDNTKLRELSRSEGDGRVLVVDGAGSLHAALLGGRLTRRFAENGWAGLVIWGAVKDVTEIRELDIGVLALGHIPRHCMSRGDGQVDVRLHLGGARIDPYGYLYHDEDGTVIFPPEIEHPFG</sequence>
<dbReference type="PANTHER" id="PTHR33254:SF4">
    <property type="entry name" value="4-HYDROXY-4-METHYL-2-OXOGLUTARATE ALDOLASE 3-RELATED"/>
    <property type="match status" value="1"/>
</dbReference>
<dbReference type="PANTHER" id="PTHR33254">
    <property type="entry name" value="4-HYDROXY-4-METHYL-2-OXOGLUTARATE ALDOLASE 3-RELATED"/>
    <property type="match status" value="1"/>
</dbReference>
<dbReference type="NCBIfam" id="TIGR01935">
    <property type="entry name" value="NOT-MenG"/>
    <property type="match status" value="1"/>
</dbReference>
<keyword evidence="6 10" id="KW-0456">Lyase</keyword>
<dbReference type="Gene3D" id="3.50.30.40">
    <property type="entry name" value="Ribonuclease E inhibitor RraA/RraA-like"/>
    <property type="match status" value="1"/>
</dbReference>
<dbReference type="EC" id="4.1.3.17" evidence="10"/>
<dbReference type="NCBIfam" id="NF006875">
    <property type="entry name" value="PRK09372.1"/>
    <property type="match status" value="1"/>
</dbReference>
<gene>
    <name evidence="11" type="ORF">PSM7751_02858</name>
</gene>
<evidence type="ECO:0000256" key="8">
    <source>
        <dbReference type="ARBA" id="ARBA00047973"/>
    </source>
</evidence>
<dbReference type="SUPFAM" id="SSF89562">
    <property type="entry name" value="RraA-like"/>
    <property type="match status" value="1"/>
</dbReference>
<feature type="binding site" evidence="9">
    <location>
        <position position="97"/>
    </location>
    <ligand>
        <name>Mg(2+)</name>
        <dbReference type="ChEBI" id="CHEBI:18420"/>
    </ligand>
</feature>
<evidence type="ECO:0000313" key="11">
    <source>
        <dbReference type="EMBL" id="SLN57233.1"/>
    </source>
</evidence>
<proteinExistence type="inferred from homology"/>
<reference evidence="12" key="1">
    <citation type="submission" date="2017-03" db="EMBL/GenBank/DDBJ databases">
        <authorList>
            <person name="Rodrigo-Torres L."/>
            <person name="Arahal R.D."/>
            <person name="Lucena T."/>
        </authorList>
    </citation>
    <scope>NUCLEOTIDE SEQUENCE [LARGE SCALE GENOMIC DNA]</scope>
    <source>
        <strain evidence="12">CECT 7751</strain>
    </source>
</reference>
<comment type="catalytic activity">
    <reaction evidence="8 10">
        <text>oxaloacetate + H(+) = pyruvate + CO2</text>
        <dbReference type="Rhea" id="RHEA:15641"/>
        <dbReference type="ChEBI" id="CHEBI:15361"/>
        <dbReference type="ChEBI" id="CHEBI:15378"/>
        <dbReference type="ChEBI" id="CHEBI:16452"/>
        <dbReference type="ChEBI" id="CHEBI:16526"/>
        <dbReference type="EC" id="4.1.1.112"/>
    </reaction>
</comment>
<dbReference type="InterPro" id="IPR036704">
    <property type="entry name" value="RraA/RraA-like_sf"/>
</dbReference>
<evidence type="ECO:0000256" key="10">
    <source>
        <dbReference type="RuleBase" id="RU004338"/>
    </source>
</evidence>
<dbReference type="RefSeq" id="WP_157792233.1">
    <property type="nucleotide sequence ID" value="NZ_FWFN01000005.1"/>
</dbReference>
<organism evidence="11 12">
    <name type="scientific">Pseudooceanicola marinus</name>
    <dbReference type="NCBI Taxonomy" id="396013"/>
    <lineage>
        <taxon>Bacteria</taxon>
        <taxon>Pseudomonadati</taxon>
        <taxon>Pseudomonadota</taxon>
        <taxon>Alphaproteobacteria</taxon>
        <taxon>Rhodobacterales</taxon>
        <taxon>Paracoccaceae</taxon>
        <taxon>Pseudooceanicola</taxon>
    </lineage>
</organism>
<comment type="subunit">
    <text evidence="4 10">Homotrimer.</text>
</comment>
<dbReference type="GO" id="GO:0051252">
    <property type="term" value="P:regulation of RNA metabolic process"/>
    <property type="evidence" value="ECO:0007669"/>
    <property type="project" value="InterPro"/>
</dbReference>
<dbReference type="InterPro" id="IPR005493">
    <property type="entry name" value="RraA/RraA-like"/>
</dbReference>
<evidence type="ECO:0000256" key="4">
    <source>
        <dbReference type="ARBA" id="ARBA00011233"/>
    </source>
</evidence>
<dbReference type="CDD" id="cd16841">
    <property type="entry name" value="RraA_family"/>
    <property type="match status" value="1"/>
</dbReference>
<dbReference type="OrthoDB" id="9812532at2"/>
<comment type="cofactor">
    <cofactor evidence="2 10">
        <name>a divalent metal cation</name>
        <dbReference type="ChEBI" id="CHEBI:60240"/>
    </cofactor>
</comment>
<dbReference type="EC" id="4.1.1.112" evidence="10"/>
<dbReference type="EMBL" id="FWFN01000005">
    <property type="protein sequence ID" value="SLN57233.1"/>
    <property type="molecule type" value="Genomic_DNA"/>
</dbReference>
<keyword evidence="9" id="KW-0460">Magnesium</keyword>
<evidence type="ECO:0000256" key="9">
    <source>
        <dbReference type="PIRSR" id="PIRSR605493-1"/>
    </source>
</evidence>
<evidence type="ECO:0000256" key="3">
    <source>
        <dbReference type="ARBA" id="ARBA00008621"/>
    </source>
</evidence>
<dbReference type="GO" id="GO:0008428">
    <property type="term" value="F:ribonuclease inhibitor activity"/>
    <property type="evidence" value="ECO:0007669"/>
    <property type="project" value="InterPro"/>
</dbReference>
<evidence type="ECO:0000256" key="6">
    <source>
        <dbReference type="ARBA" id="ARBA00023239"/>
    </source>
</evidence>
<evidence type="ECO:0000256" key="1">
    <source>
        <dbReference type="ARBA" id="ARBA00001342"/>
    </source>
</evidence>
<name>A0A1X6ZNT9_9RHOB</name>
<evidence type="ECO:0000256" key="2">
    <source>
        <dbReference type="ARBA" id="ARBA00001968"/>
    </source>
</evidence>
<dbReference type="GO" id="GO:0047443">
    <property type="term" value="F:4-hydroxy-4-methyl-2-oxoglutarate aldolase activity"/>
    <property type="evidence" value="ECO:0007669"/>
    <property type="project" value="UniProtKB-EC"/>
</dbReference>
<keyword evidence="12" id="KW-1185">Reference proteome</keyword>
<dbReference type="GO" id="GO:0046872">
    <property type="term" value="F:metal ion binding"/>
    <property type="evidence" value="ECO:0007669"/>
    <property type="project" value="UniProtKB-KW"/>
</dbReference>
<feature type="binding site" evidence="9">
    <location>
        <begin position="74"/>
        <end position="77"/>
    </location>
    <ligand>
        <name>substrate</name>
    </ligand>
</feature>
<protein>
    <recommendedName>
        <fullName evidence="10">4-hydroxy-4-methyl-2-oxoglutarate aldolase</fullName>
        <shortName evidence="10">HMG aldolase</shortName>
        <ecNumber evidence="10">4.1.1.112</ecNumber>
        <ecNumber evidence="10">4.1.3.17</ecNumber>
    </recommendedName>
    <alternativeName>
        <fullName evidence="10">Oxaloacetate decarboxylase</fullName>
    </alternativeName>
</protein>